<dbReference type="PANTHER" id="PTHR43166">
    <property type="entry name" value="AMINO ACID IMPORT ATP-BINDING PROTEIN"/>
    <property type="match status" value="1"/>
</dbReference>
<dbReference type="PROSITE" id="PS00211">
    <property type="entry name" value="ABC_TRANSPORTER_1"/>
    <property type="match status" value="1"/>
</dbReference>
<dbReference type="SUPFAM" id="SSF52540">
    <property type="entry name" value="P-loop containing nucleoside triphosphate hydrolases"/>
    <property type="match status" value="1"/>
</dbReference>
<evidence type="ECO:0000313" key="11">
    <source>
        <dbReference type="Proteomes" id="UP000062998"/>
    </source>
</evidence>
<dbReference type="GO" id="GO:0016887">
    <property type="term" value="F:ATP hydrolysis activity"/>
    <property type="evidence" value="ECO:0007669"/>
    <property type="project" value="InterPro"/>
</dbReference>
<dbReference type="InterPro" id="IPR003439">
    <property type="entry name" value="ABC_transporter-like_ATP-bd"/>
</dbReference>
<dbReference type="PIRSF" id="PIRSF039085">
    <property type="entry name" value="ABC_ATPase_HisP"/>
    <property type="match status" value="1"/>
</dbReference>
<dbReference type="GO" id="GO:0005886">
    <property type="term" value="C:plasma membrane"/>
    <property type="evidence" value="ECO:0007669"/>
    <property type="project" value="UniProtKB-SubCell"/>
</dbReference>
<evidence type="ECO:0000256" key="1">
    <source>
        <dbReference type="ARBA" id="ARBA00004202"/>
    </source>
</evidence>
<dbReference type="Proteomes" id="UP000062998">
    <property type="component" value="Unassembled WGS sequence"/>
</dbReference>
<keyword evidence="7" id="KW-0067">ATP-binding</keyword>
<dbReference type="RefSeq" id="WP_060325266.1">
    <property type="nucleotide sequence ID" value="NZ_LPIU01000094.1"/>
</dbReference>
<dbReference type="CDD" id="cd03262">
    <property type="entry name" value="ABC_HisP_GlnQ"/>
    <property type="match status" value="1"/>
</dbReference>
<keyword evidence="3" id="KW-0813">Transport</keyword>
<evidence type="ECO:0000256" key="2">
    <source>
        <dbReference type="ARBA" id="ARBA00005417"/>
    </source>
</evidence>
<comment type="subcellular location">
    <subcellularLocation>
        <location evidence="1">Cell membrane</location>
        <topology evidence="1">Peripheral membrane protein</topology>
    </subcellularLocation>
</comment>
<dbReference type="SMART" id="SM00382">
    <property type="entry name" value="AAA"/>
    <property type="match status" value="1"/>
</dbReference>
<evidence type="ECO:0000256" key="7">
    <source>
        <dbReference type="ARBA" id="ARBA00022840"/>
    </source>
</evidence>
<dbReference type="InterPro" id="IPR003593">
    <property type="entry name" value="AAA+_ATPase"/>
</dbReference>
<keyword evidence="6" id="KW-0547">Nucleotide-binding</keyword>
<evidence type="ECO:0000313" key="10">
    <source>
        <dbReference type="EMBL" id="KWE01154.1"/>
    </source>
</evidence>
<gene>
    <name evidence="10" type="ORF">WL73_16445</name>
</gene>
<dbReference type="InterPro" id="IPR017871">
    <property type="entry name" value="ABC_transporter-like_CS"/>
</dbReference>
<comment type="similarity">
    <text evidence="2">Belongs to the ABC transporter superfamily.</text>
</comment>
<dbReference type="InterPro" id="IPR027417">
    <property type="entry name" value="P-loop_NTPase"/>
</dbReference>
<keyword evidence="4" id="KW-1003">Cell membrane</keyword>
<name>A0A107F464_9BURK</name>
<dbReference type="GO" id="GO:0015424">
    <property type="term" value="F:ABC-type amino acid transporter activity"/>
    <property type="evidence" value="ECO:0007669"/>
    <property type="project" value="InterPro"/>
</dbReference>
<dbReference type="AlphaFoldDB" id="A0A107F464"/>
<evidence type="ECO:0000256" key="6">
    <source>
        <dbReference type="ARBA" id="ARBA00022741"/>
    </source>
</evidence>
<sequence>MIPASPVALSVRNIHKSFGDHHVLKGISLDAHEGDVISILGASGSGKSTFLRCLNLLETPDEGSVALAGEELKMKRARDGKLHPGDRRQVDRIRSQLGMVFQNFNLWSHMTVLDNLIEGPLRVQKRSRAEAADEAEALLARVGLADKRNHYPAHLSGGQQQRVAIARALAMHPKVMLFDEPTSALDPELVGEVLRVMRSLAEEGRTMLVVTHEMGFARHVSNRVMFLHQGEVDSDGTPDEVFGELKSERFRQFVSSHQDRTTN</sequence>
<dbReference type="PANTHER" id="PTHR43166:SF35">
    <property type="entry name" value="L-CYSTINE IMPORT ATP-BINDING PROTEIN TCYN"/>
    <property type="match status" value="1"/>
</dbReference>
<dbReference type="InterPro" id="IPR050086">
    <property type="entry name" value="MetN_ABC_transporter-like"/>
</dbReference>
<dbReference type="Pfam" id="PF00005">
    <property type="entry name" value="ABC_tran"/>
    <property type="match status" value="1"/>
</dbReference>
<keyword evidence="5" id="KW-0997">Cell inner membrane</keyword>
<dbReference type="FunFam" id="3.40.50.300:FF:000020">
    <property type="entry name" value="Amino acid ABC transporter ATP-binding component"/>
    <property type="match status" value="1"/>
</dbReference>
<evidence type="ECO:0000256" key="4">
    <source>
        <dbReference type="ARBA" id="ARBA00022475"/>
    </source>
</evidence>
<dbReference type="InterPro" id="IPR030679">
    <property type="entry name" value="ABC_ATPase_HisP-typ"/>
</dbReference>
<evidence type="ECO:0000256" key="5">
    <source>
        <dbReference type="ARBA" id="ARBA00022519"/>
    </source>
</evidence>
<dbReference type="OrthoDB" id="9811169at2"/>
<protein>
    <submittedName>
        <fullName evidence="10">Amino acid transporter</fullName>
    </submittedName>
</protein>
<organism evidence="10 11">
    <name type="scientific">Burkholderia ubonensis</name>
    <dbReference type="NCBI Taxonomy" id="101571"/>
    <lineage>
        <taxon>Bacteria</taxon>
        <taxon>Pseudomonadati</taxon>
        <taxon>Pseudomonadota</taxon>
        <taxon>Betaproteobacteria</taxon>
        <taxon>Burkholderiales</taxon>
        <taxon>Burkholderiaceae</taxon>
        <taxon>Burkholderia</taxon>
        <taxon>Burkholderia cepacia complex</taxon>
    </lineage>
</organism>
<dbReference type="GO" id="GO:0005524">
    <property type="term" value="F:ATP binding"/>
    <property type="evidence" value="ECO:0007669"/>
    <property type="project" value="UniProtKB-KW"/>
</dbReference>
<dbReference type="EMBL" id="LPIX01000063">
    <property type="protein sequence ID" value="KWE01154.1"/>
    <property type="molecule type" value="Genomic_DNA"/>
</dbReference>
<evidence type="ECO:0000259" key="9">
    <source>
        <dbReference type="PROSITE" id="PS50893"/>
    </source>
</evidence>
<dbReference type="Gene3D" id="3.40.50.300">
    <property type="entry name" value="P-loop containing nucleotide triphosphate hydrolases"/>
    <property type="match status" value="1"/>
</dbReference>
<reference evidence="10 11" key="1">
    <citation type="submission" date="2015-11" db="EMBL/GenBank/DDBJ databases">
        <title>Expanding the genomic diversity of Burkholderia species for the development of highly accurate diagnostics.</title>
        <authorList>
            <person name="Sahl J."/>
            <person name="Keim P."/>
            <person name="Wagner D."/>
        </authorList>
    </citation>
    <scope>NUCLEOTIDE SEQUENCE [LARGE SCALE GENOMIC DNA]</scope>
    <source>
        <strain evidence="10 11">MSMB2167WGS</strain>
    </source>
</reference>
<accession>A0A107F464</accession>
<keyword evidence="8" id="KW-0472">Membrane</keyword>
<evidence type="ECO:0000256" key="8">
    <source>
        <dbReference type="ARBA" id="ARBA00023136"/>
    </source>
</evidence>
<dbReference type="PROSITE" id="PS50893">
    <property type="entry name" value="ABC_TRANSPORTER_2"/>
    <property type="match status" value="1"/>
</dbReference>
<comment type="caution">
    <text evidence="10">The sequence shown here is derived from an EMBL/GenBank/DDBJ whole genome shotgun (WGS) entry which is preliminary data.</text>
</comment>
<evidence type="ECO:0000256" key="3">
    <source>
        <dbReference type="ARBA" id="ARBA00022448"/>
    </source>
</evidence>
<proteinExistence type="inferred from homology"/>
<feature type="domain" description="ABC transporter" evidence="9">
    <location>
        <begin position="9"/>
        <end position="254"/>
    </location>
</feature>